<protein>
    <submittedName>
        <fullName evidence="3">DUF1080 domain-containing protein</fullName>
    </submittedName>
</protein>
<feature type="chain" id="PRO_5047492718" evidence="1">
    <location>
        <begin position="23"/>
        <end position="211"/>
    </location>
</feature>
<dbReference type="EMBL" id="JAUJEB010000002">
    <property type="protein sequence ID" value="MDN5213128.1"/>
    <property type="molecule type" value="Genomic_DNA"/>
</dbReference>
<keyword evidence="4" id="KW-1185">Reference proteome</keyword>
<evidence type="ECO:0000313" key="4">
    <source>
        <dbReference type="Proteomes" id="UP001172083"/>
    </source>
</evidence>
<name>A0ABT8L5Z8_9BACT</name>
<comment type="caution">
    <text evidence="3">The sequence shown here is derived from an EMBL/GenBank/DDBJ whole genome shotgun (WGS) entry which is preliminary data.</text>
</comment>
<feature type="signal peptide" evidence="1">
    <location>
        <begin position="1"/>
        <end position="22"/>
    </location>
</feature>
<evidence type="ECO:0000313" key="3">
    <source>
        <dbReference type="EMBL" id="MDN5213128.1"/>
    </source>
</evidence>
<dbReference type="Proteomes" id="UP001172083">
    <property type="component" value="Unassembled WGS sequence"/>
</dbReference>
<feature type="domain" description="3-keto-alpha-glucoside-1,2-lyase/3-keto-2-hydroxy-glucal hydratase" evidence="2">
    <location>
        <begin position="34"/>
        <end position="208"/>
    </location>
</feature>
<evidence type="ECO:0000256" key="1">
    <source>
        <dbReference type="SAM" id="SignalP"/>
    </source>
</evidence>
<reference evidence="3" key="1">
    <citation type="submission" date="2023-06" db="EMBL/GenBank/DDBJ databases">
        <title>Genomic of Agaribacillus aureum.</title>
        <authorList>
            <person name="Wang G."/>
        </authorList>
    </citation>
    <scope>NUCLEOTIDE SEQUENCE</scope>
    <source>
        <strain evidence="3">BMA12</strain>
    </source>
</reference>
<evidence type="ECO:0000259" key="2">
    <source>
        <dbReference type="Pfam" id="PF06439"/>
    </source>
</evidence>
<gene>
    <name evidence="3" type="ORF">QQ020_13760</name>
</gene>
<dbReference type="Pfam" id="PF06439">
    <property type="entry name" value="3keto-disac_hyd"/>
    <property type="match status" value="1"/>
</dbReference>
<proteinExistence type="predicted"/>
<dbReference type="PROSITE" id="PS51257">
    <property type="entry name" value="PROKAR_LIPOPROTEIN"/>
    <property type="match status" value="1"/>
</dbReference>
<dbReference type="Gene3D" id="2.60.120.560">
    <property type="entry name" value="Exo-inulinase, domain 1"/>
    <property type="match status" value="1"/>
</dbReference>
<dbReference type="InterPro" id="IPR010496">
    <property type="entry name" value="AL/BT2_dom"/>
</dbReference>
<accession>A0ABT8L5Z8</accession>
<organism evidence="3 4">
    <name type="scientific">Agaribacillus aureus</name>
    <dbReference type="NCBI Taxonomy" id="3051825"/>
    <lineage>
        <taxon>Bacteria</taxon>
        <taxon>Pseudomonadati</taxon>
        <taxon>Bacteroidota</taxon>
        <taxon>Cytophagia</taxon>
        <taxon>Cytophagales</taxon>
        <taxon>Splendidivirgaceae</taxon>
        <taxon>Agaribacillus</taxon>
    </lineage>
</organism>
<dbReference type="RefSeq" id="WP_346758468.1">
    <property type="nucleotide sequence ID" value="NZ_JAUJEB010000002.1"/>
</dbReference>
<keyword evidence="1" id="KW-0732">Signal</keyword>
<sequence>MLKKRKLPLAALLILSCAGATAQSVLVAEPQRKDWTAYNRKATFTENAIYLNQQADDGLLWLNDANFKNGTIELELRGRDLRGKSFVGIAFHGKDDETFDCIYFRPFNFRSPERKSHSVQYISAPDNGWKILREKFPGKYENEIDPAPAPEEWLHAKIVLDYPVVKVYVNNADKPSLEVEQISDRREGKFGLWVGNGSDGWFRNITLKNAN</sequence>